<keyword evidence="2" id="KW-1185">Reference proteome</keyword>
<evidence type="ECO:0000313" key="2">
    <source>
        <dbReference type="Proteomes" id="UP001500393"/>
    </source>
</evidence>
<organism evidence="1 2">
    <name type="scientific">Kribbella sancticallisti</name>
    <dbReference type="NCBI Taxonomy" id="460087"/>
    <lineage>
        <taxon>Bacteria</taxon>
        <taxon>Bacillati</taxon>
        <taxon>Actinomycetota</taxon>
        <taxon>Actinomycetes</taxon>
        <taxon>Propionibacteriales</taxon>
        <taxon>Kribbellaceae</taxon>
        <taxon>Kribbella</taxon>
    </lineage>
</organism>
<dbReference type="RefSeq" id="WP_344212228.1">
    <property type="nucleotide sequence ID" value="NZ_BAAAOS010000017.1"/>
</dbReference>
<reference evidence="2" key="1">
    <citation type="journal article" date="2019" name="Int. J. Syst. Evol. Microbiol.">
        <title>The Global Catalogue of Microorganisms (GCM) 10K type strain sequencing project: providing services to taxonomists for standard genome sequencing and annotation.</title>
        <authorList>
            <consortium name="The Broad Institute Genomics Platform"/>
            <consortium name="The Broad Institute Genome Sequencing Center for Infectious Disease"/>
            <person name="Wu L."/>
            <person name="Ma J."/>
        </authorList>
    </citation>
    <scope>NUCLEOTIDE SEQUENCE [LARGE SCALE GENOMIC DNA]</scope>
    <source>
        <strain evidence="2">JCM 14969</strain>
    </source>
</reference>
<protein>
    <submittedName>
        <fullName evidence="1">Uncharacterized protein</fullName>
    </submittedName>
</protein>
<dbReference type="EMBL" id="BAAAOS010000017">
    <property type="protein sequence ID" value="GAA1566804.1"/>
    <property type="molecule type" value="Genomic_DNA"/>
</dbReference>
<dbReference type="Proteomes" id="UP001500393">
    <property type="component" value="Unassembled WGS sequence"/>
</dbReference>
<accession>A0ABP4NT97</accession>
<sequence length="147" mass="16704">MTGPLMDRASLHPAASRWITLWNGRQALGWDHAGTPVFKFRWAPAGLATRRQLRAMRMCPGGQEPYALLVWRNGQRWAWLYRLDLAKPSRVPSPAQLNALDKAMEARRRCKLCRRVTDYCIPTSDGRCDLCMTSGADRYATTYPHAA</sequence>
<gene>
    <name evidence="1" type="ORF">GCM10009789_20370</name>
</gene>
<proteinExistence type="predicted"/>
<dbReference type="InterPro" id="IPR048142">
    <property type="entry name" value="QRL_CxxC_CxxC"/>
</dbReference>
<name>A0ABP4NT97_9ACTN</name>
<dbReference type="NCBIfam" id="NF041638">
    <property type="entry name" value="QRL_CxxC_CxxC"/>
    <property type="match status" value="1"/>
</dbReference>
<evidence type="ECO:0000313" key="1">
    <source>
        <dbReference type="EMBL" id="GAA1566804.1"/>
    </source>
</evidence>
<comment type="caution">
    <text evidence="1">The sequence shown here is derived from an EMBL/GenBank/DDBJ whole genome shotgun (WGS) entry which is preliminary data.</text>
</comment>